<dbReference type="RefSeq" id="XP_034010700.1">
    <property type="nucleotide sequence ID" value="XM_034157399.1"/>
</dbReference>
<feature type="region of interest" description="Disordered" evidence="4">
    <location>
        <begin position="1"/>
        <end position="21"/>
    </location>
</feature>
<evidence type="ECO:0000259" key="5">
    <source>
        <dbReference type="PROSITE" id="PS50023"/>
    </source>
</evidence>
<dbReference type="Proteomes" id="UP000449547">
    <property type="component" value="Unassembled WGS sequence"/>
</dbReference>
<feature type="compositionally biased region" description="Low complexity" evidence="4">
    <location>
        <begin position="82"/>
        <end position="104"/>
    </location>
</feature>
<feature type="region of interest" description="Disordered" evidence="4">
    <location>
        <begin position="542"/>
        <end position="650"/>
    </location>
</feature>
<dbReference type="PROSITE" id="PS50023">
    <property type="entry name" value="LIM_DOMAIN_2"/>
    <property type="match status" value="1"/>
</dbReference>
<dbReference type="VEuPathDB" id="FungiDB:DIURU_004517"/>
<dbReference type="Gene3D" id="2.10.110.10">
    <property type="entry name" value="Cysteine Rich Protein"/>
    <property type="match status" value="2"/>
</dbReference>
<sequence>MSMPPDTKFGKPPLMSPSAGMSRFQSIPKFYQSEPSPIVQDSAFPPFKIEHRYKGVYERAGFDINRGGSGNNGFNAPNGAYRTSRSRNSSSSSLPRSSHQSAQSVPPHPVFDHSHSRSESESTSPVSDRSDSGVGVGKRNVKGLMISTDIPPMTNRQPNSPLSTSPALSSGRNPSFNFAPPSHTSSSLKSPSAKSPVMAPSSPSVAQSQRPPFAQPQPQSASQPASPQLAPQAAPMNYSGHISHPVGGTAPSSGPVYPHEHYHNLAEPSPPIQDEDSANQSVPYPQIHTAPPSQPQPQVPDHHDQTTFVPVTEKMRQRQSQEQLQRRSTLTKKRSIKKINQIDSALQDLRSEVESHRSSQSSSLPRSSTRFSQASPPPPLPTVDILPKVVDTDSEVPESKEAQSQQSSDYQNFLMARPEPQQYRQSQVSMVSSIISRDNDSFDEDDSDDESAAELQRQLDELKFNGGKNLNINSPSTNQVAQQSSSRNQDHMSEFDREESPTPIPATTDKFKHPQGVPHASPRVAPPSFVVEQAPEVASVPPAVPTIEVNEPPSVPSLPQITVESSQEPSIAISSLQPTQAESLPSSREVVNGQQPHRNEKSPSVVDLERSIDASIYELEQQGSERGSGSEPPRPGSRLSSASDDYDDMSSVASYDSVQPLFVGSEDQHAEVKIVKSPPLPQGSQFGSMIPDDELISIKSNSTAPKSILKKQVTYSPQKISTPVMNHTPTMSHSPQMGSQYPRFDFGADSSPLMPIVTKHAPGQGPCRACSNEVSPDAKGPERAIFSRSGDLSGQWHRGCFTCSHPDCQVAFSKHVQCYVYADYPYCGFHYHQENGTLCELCSTGIEGECIENELLQKWHLHCLRCLKCRRTIRDDYYLINGDIYCEHDGKNIISGNDSINGEGRGLTQNDKVERRRTRLMFVDGQTIS</sequence>
<feature type="compositionally biased region" description="Low complexity" evidence="4">
    <location>
        <begin position="424"/>
        <end position="436"/>
    </location>
</feature>
<evidence type="ECO:0000313" key="7">
    <source>
        <dbReference type="Proteomes" id="UP000449547"/>
    </source>
</evidence>
<dbReference type="SMART" id="SM00132">
    <property type="entry name" value="LIM"/>
    <property type="match status" value="2"/>
</dbReference>
<name>A0A642ULB6_DIURU</name>
<accession>A0A642ULB6</accession>
<organism evidence="6 7">
    <name type="scientific">Diutina rugosa</name>
    <name type="common">Yeast</name>
    <name type="synonym">Candida rugosa</name>
    <dbReference type="NCBI Taxonomy" id="5481"/>
    <lineage>
        <taxon>Eukaryota</taxon>
        <taxon>Fungi</taxon>
        <taxon>Dikarya</taxon>
        <taxon>Ascomycota</taxon>
        <taxon>Saccharomycotina</taxon>
        <taxon>Pichiomycetes</taxon>
        <taxon>Debaryomycetaceae</taxon>
        <taxon>Diutina</taxon>
    </lineage>
</organism>
<keyword evidence="2 3" id="KW-0862">Zinc</keyword>
<evidence type="ECO:0000256" key="2">
    <source>
        <dbReference type="ARBA" id="ARBA00022833"/>
    </source>
</evidence>
<feature type="compositionally biased region" description="Polar residues" evidence="4">
    <location>
        <begin position="402"/>
        <end position="411"/>
    </location>
</feature>
<feature type="compositionally biased region" description="Basic and acidic residues" evidence="4">
    <location>
        <begin position="110"/>
        <end position="120"/>
    </location>
</feature>
<dbReference type="GO" id="GO:0030695">
    <property type="term" value="F:GTPase regulator activity"/>
    <property type="evidence" value="ECO:0007669"/>
    <property type="project" value="UniProtKB-ARBA"/>
</dbReference>
<comment type="caution">
    <text evidence="6">The sequence shown here is derived from an EMBL/GenBank/DDBJ whole genome shotgun (WGS) entry which is preliminary data.</text>
</comment>
<evidence type="ECO:0000256" key="4">
    <source>
        <dbReference type="SAM" id="MobiDB-lite"/>
    </source>
</evidence>
<evidence type="ECO:0000256" key="1">
    <source>
        <dbReference type="ARBA" id="ARBA00022723"/>
    </source>
</evidence>
<feature type="compositionally biased region" description="Polar residues" evidence="4">
    <location>
        <begin position="468"/>
        <end position="487"/>
    </location>
</feature>
<dbReference type="InterPro" id="IPR001781">
    <property type="entry name" value="Znf_LIM"/>
</dbReference>
<reference evidence="6 7" key="1">
    <citation type="submission" date="2019-07" db="EMBL/GenBank/DDBJ databases">
        <title>Genome assembly of two rare yeast pathogens: Diutina rugosa and Trichomonascus ciferrii.</title>
        <authorList>
            <person name="Mixao V."/>
            <person name="Saus E."/>
            <person name="Hansen A."/>
            <person name="Lass-Flor C."/>
            <person name="Gabaldon T."/>
        </authorList>
    </citation>
    <scope>NUCLEOTIDE SEQUENCE [LARGE SCALE GENOMIC DNA]</scope>
    <source>
        <strain evidence="6 7">CBS 613</strain>
    </source>
</reference>
<keyword evidence="7" id="KW-1185">Reference proteome</keyword>
<protein>
    <recommendedName>
        <fullName evidence="5">LIM zinc-binding domain-containing protein</fullName>
    </recommendedName>
</protein>
<feature type="compositionally biased region" description="Polar residues" evidence="4">
    <location>
        <begin position="557"/>
        <end position="586"/>
    </location>
</feature>
<feature type="compositionally biased region" description="Basic and acidic residues" evidence="4">
    <location>
        <begin position="488"/>
        <end position="500"/>
    </location>
</feature>
<evidence type="ECO:0000313" key="6">
    <source>
        <dbReference type="EMBL" id="KAA8898897.1"/>
    </source>
</evidence>
<feature type="compositionally biased region" description="Low complexity" evidence="4">
    <location>
        <begin position="358"/>
        <end position="372"/>
    </location>
</feature>
<dbReference type="GeneID" id="54783168"/>
<feature type="compositionally biased region" description="Acidic residues" evidence="4">
    <location>
        <begin position="441"/>
        <end position="452"/>
    </location>
</feature>
<dbReference type="AlphaFoldDB" id="A0A642ULB6"/>
<keyword evidence="3" id="KW-0440">LIM domain</keyword>
<dbReference type="CDD" id="cd08368">
    <property type="entry name" value="LIM"/>
    <property type="match status" value="1"/>
</dbReference>
<dbReference type="Pfam" id="PF00412">
    <property type="entry name" value="LIM"/>
    <property type="match status" value="1"/>
</dbReference>
<dbReference type="OMA" id="NNSICRV"/>
<feature type="compositionally biased region" description="Polar residues" evidence="4">
    <location>
        <begin position="154"/>
        <end position="176"/>
    </location>
</feature>
<evidence type="ECO:0000256" key="3">
    <source>
        <dbReference type="PROSITE-ProRule" id="PRU00125"/>
    </source>
</evidence>
<keyword evidence="1 3" id="KW-0479">Metal-binding</keyword>
<feature type="region of interest" description="Disordered" evidence="4">
    <location>
        <begin position="62"/>
        <end position="530"/>
    </location>
</feature>
<feature type="compositionally biased region" description="Basic and acidic residues" evidence="4">
    <location>
        <begin position="597"/>
        <end position="612"/>
    </location>
</feature>
<feature type="compositionally biased region" description="Low complexity" evidence="4">
    <location>
        <begin position="179"/>
        <end position="235"/>
    </location>
</feature>
<gene>
    <name evidence="6" type="ORF">DIURU_004517</name>
</gene>
<proteinExistence type="predicted"/>
<dbReference type="EMBL" id="SWFT01000133">
    <property type="protein sequence ID" value="KAA8898897.1"/>
    <property type="molecule type" value="Genomic_DNA"/>
</dbReference>
<dbReference type="GO" id="GO:0046872">
    <property type="term" value="F:metal ion binding"/>
    <property type="evidence" value="ECO:0007669"/>
    <property type="project" value="UniProtKB-KW"/>
</dbReference>
<dbReference type="OrthoDB" id="1112565at2759"/>
<dbReference type="PROSITE" id="PS00478">
    <property type="entry name" value="LIM_DOMAIN_1"/>
    <property type="match status" value="1"/>
</dbReference>
<feature type="compositionally biased region" description="Low complexity" evidence="4">
    <location>
        <begin position="318"/>
        <end position="328"/>
    </location>
</feature>
<feature type="domain" description="LIM zinc-binding" evidence="5">
    <location>
        <begin position="837"/>
        <end position="896"/>
    </location>
</feature>